<feature type="DNA-binding region" description="Homeobox" evidence="9">
    <location>
        <begin position="329"/>
        <end position="388"/>
    </location>
</feature>
<dbReference type="PANTHER" id="PTHR46110">
    <property type="entry name" value="HOMEOBOX PROTEIN HMX"/>
    <property type="match status" value="1"/>
</dbReference>
<feature type="compositionally biased region" description="Polar residues" evidence="11">
    <location>
        <begin position="411"/>
        <end position="429"/>
    </location>
</feature>
<feature type="compositionally biased region" description="Low complexity" evidence="11">
    <location>
        <begin position="433"/>
        <end position="445"/>
    </location>
</feature>
<dbReference type="PRINTS" id="PR00024">
    <property type="entry name" value="HOMEOBOX"/>
</dbReference>
<dbReference type="CDD" id="cd00086">
    <property type="entry name" value="homeodomain"/>
    <property type="match status" value="1"/>
</dbReference>
<feature type="compositionally biased region" description="Low complexity" evidence="11">
    <location>
        <begin position="465"/>
        <end position="492"/>
    </location>
</feature>
<feature type="compositionally biased region" description="Basic and acidic residues" evidence="11">
    <location>
        <begin position="295"/>
        <end position="305"/>
    </location>
</feature>
<reference evidence="13" key="1">
    <citation type="submission" date="2014-05" db="EMBL/GenBank/DDBJ databases">
        <authorList>
            <person name="Chronopoulou M."/>
        </authorList>
    </citation>
    <scope>NUCLEOTIDE SEQUENCE</scope>
    <source>
        <tissue evidence="13">Whole organism</tissue>
    </source>
</reference>
<evidence type="ECO:0000256" key="7">
    <source>
        <dbReference type="ARBA" id="ARBA00023242"/>
    </source>
</evidence>
<feature type="compositionally biased region" description="Acidic residues" evidence="11">
    <location>
        <begin position="306"/>
        <end position="315"/>
    </location>
</feature>
<keyword evidence="4 9" id="KW-0238">DNA-binding</keyword>
<feature type="compositionally biased region" description="Acidic residues" evidence="11">
    <location>
        <begin position="31"/>
        <end position="42"/>
    </location>
</feature>
<dbReference type="Gene3D" id="1.10.10.60">
    <property type="entry name" value="Homeodomain-like"/>
    <property type="match status" value="1"/>
</dbReference>
<evidence type="ECO:0000256" key="8">
    <source>
        <dbReference type="ARBA" id="ARBA00038165"/>
    </source>
</evidence>
<feature type="domain" description="Homeobox" evidence="12">
    <location>
        <begin position="327"/>
        <end position="387"/>
    </location>
</feature>
<dbReference type="InterPro" id="IPR017970">
    <property type="entry name" value="Homeobox_CS"/>
</dbReference>
<dbReference type="InterPro" id="IPR020479">
    <property type="entry name" value="HD_metazoa"/>
</dbReference>
<feature type="compositionally biased region" description="Pro residues" evidence="11">
    <location>
        <begin position="446"/>
        <end position="464"/>
    </location>
</feature>
<accession>A0A0K2TUN0</accession>
<evidence type="ECO:0000313" key="13">
    <source>
        <dbReference type="EMBL" id="CDW29724.1"/>
    </source>
</evidence>
<dbReference type="PANTHER" id="PTHR46110:SF3">
    <property type="entry name" value="HOMEOBOX PROTEIN HMX"/>
    <property type="match status" value="1"/>
</dbReference>
<dbReference type="EMBL" id="HACA01012363">
    <property type="protein sequence ID" value="CDW29724.1"/>
    <property type="molecule type" value="Transcribed_RNA"/>
</dbReference>
<dbReference type="GO" id="GO:0005634">
    <property type="term" value="C:nucleus"/>
    <property type="evidence" value="ECO:0007669"/>
    <property type="project" value="UniProtKB-SubCell"/>
</dbReference>
<keyword evidence="6" id="KW-0804">Transcription</keyword>
<evidence type="ECO:0000256" key="6">
    <source>
        <dbReference type="ARBA" id="ARBA00023163"/>
    </source>
</evidence>
<comment type="subcellular location">
    <subcellularLocation>
        <location evidence="1 9 10">Nucleus</location>
    </subcellularLocation>
</comment>
<evidence type="ECO:0000256" key="10">
    <source>
        <dbReference type="RuleBase" id="RU000682"/>
    </source>
</evidence>
<dbReference type="SMART" id="SM00389">
    <property type="entry name" value="HOX"/>
    <property type="match status" value="1"/>
</dbReference>
<dbReference type="GO" id="GO:0000981">
    <property type="term" value="F:DNA-binding transcription factor activity, RNA polymerase II-specific"/>
    <property type="evidence" value="ECO:0007669"/>
    <property type="project" value="InterPro"/>
</dbReference>
<keyword evidence="5 9" id="KW-0371">Homeobox</keyword>
<evidence type="ECO:0000259" key="12">
    <source>
        <dbReference type="PROSITE" id="PS50071"/>
    </source>
</evidence>
<organism evidence="13">
    <name type="scientific">Lepeophtheirus salmonis</name>
    <name type="common">Salmon louse</name>
    <name type="synonym">Caligus salmonis</name>
    <dbReference type="NCBI Taxonomy" id="72036"/>
    <lineage>
        <taxon>Eukaryota</taxon>
        <taxon>Metazoa</taxon>
        <taxon>Ecdysozoa</taxon>
        <taxon>Arthropoda</taxon>
        <taxon>Crustacea</taxon>
        <taxon>Multicrustacea</taxon>
        <taxon>Hexanauplia</taxon>
        <taxon>Copepoda</taxon>
        <taxon>Siphonostomatoida</taxon>
        <taxon>Caligidae</taxon>
        <taxon>Lepeophtheirus</taxon>
    </lineage>
</organism>
<dbReference type="AlphaFoldDB" id="A0A0K2TUN0"/>
<comment type="similarity">
    <text evidence="8">Belongs to the HMX homeobox family.</text>
</comment>
<dbReference type="InterPro" id="IPR009057">
    <property type="entry name" value="Homeodomain-like_sf"/>
</dbReference>
<dbReference type="OrthoDB" id="6159439at2759"/>
<name>A0A0K2TUN0_LEPSM</name>
<feature type="region of interest" description="Disordered" evidence="11">
    <location>
        <begin position="1"/>
        <end position="57"/>
    </location>
</feature>
<dbReference type="Pfam" id="PF00046">
    <property type="entry name" value="Homeodomain"/>
    <property type="match status" value="1"/>
</dbReference>
<keyword evidence="3" id="KW-0805">Transcription regulation</keyword>
<dbReference type="InterPro" id="IPR051300">
    <property type="entry name" value="HMX_Homeobox_TF"/>
</dbReference>
<keyword evidence="2" id="KW-0217">Developmental protein</keyword>
<dbReference type="SUPFAM" id="SSF46689">
    <property type="entry name" value="Homeodomain-like"/>
    <property type="match status" value="1"/>
</dbReference>
<evidence type="ECO:0000256" key="11">
    <source>
        <dbReference type="SAM" id="MobiDB-lite"/>
    </source>
</evidence>
<dbReference type="PROSITE" id="PS50071">
    <property type="entry name" value="HOMEOBOX_2"/>
    <property type="match status" value="1"/>
</dbReference>
<evidence type="ECO:0000256" key="5">
    <source>
        <dbReference type="ARBA" id="ARBA00023155"/>
    </source>
</evidence>
<dbReference type="GO" id="GO:0000977">
    <property type="term" value="F:RNA polymerase II transcription regulatory region sequence-specific DNA binding"/>
    <property type="evidence" value="ECO:0007669"/>
    <property type="project" value="TreeGrafter"/>
</dbReference>
<evidence type="ECO:0000256" key="9">
    <source>
        <dbReference type="PROSITE-ProRule" id="PRU00108"/>
    </source>
</evidence>
<feature type="region of interest" description="Disordered" evidence="11">
    <location>
        <begin position="295"/>
        <end position="327"/>
    </location>
</feature>
<evidence type="ECO:0000256" key="1">
    <source>
        <dbReference type="ARBA" id="ARBA00004123"/>
    </source>
</evidence>
<evidence type="ECO:0000256" key="4">
    <source>
        <dbReference type="ARBA" id="ARBA00023125"/>
    </source>
</evidence>
<feature type="region of interest" description="Disordered" evidence="11">
    <location>
        <begin position="84"/>
        <end position="118"/>
    </location>
</feature>
<dbReference type="FunFam" id="1.10.10.60:FF:000053">
    <property type="entry name" value="H6 family homeobox 2"/>
    <property type="match status" value="1"/>
</dbReference>
<dbReference type="InterPro" id="IPR001356">
    <property type="entry name" value="HD"/>
</dbReference>
<evidence type="ECO:0000256" key="3">
    <source>
        <dbReference type="ARBA" id="ARBA00023015"/>
    </source>
</evidence>
<keyword evidence="7 9" id="KW-0539">Nucleus</keyword>
<sequence>MDSLLLSSHEAEIRRSRRSSSSLLGRHGVGLEEEVNIEEEGEDLKSSKNPPTPHNGVSSFLKFSIQNILHQASNVAAVAAVAAAASSTSDRRKDSEDSEDEEERKSPRLRGLHLPSSSPPIFDPNTLPLWPSPLSPYHFLEGASPGTRPLLLAGLYGSSAQPHSPYPFPLSNVHNNSPSVFEDRRNAIAAAIVGTTSSSSSIHSSPSIISSRPLDLSHLTSNSSSGAAAAAAAARAIHPFLQLHHQKAASPLSPHSNHSCSNSKSIIHSSLSSYSPFHTSLTGNTTERESALNRLHRSDSVGKSDDEIDGDDDDFNGSRDPLKGGKIRKKKTRTVFSRSQVFQLESTFDIKRYLSSSERAGLAASLQLTETQVKIWFQNRRNKWKRQIAADNEASNLRAFSGVPLFLQGNVPTNFSPTKSGNSGPTDSPNTPPSLQSSISSAPSYLPTPHPIYFPHGPPPPSSGPPSSVSSSSSLPATTSGTSSSTTIHGFV</sequence>
<feature type="region of interest" description="Disordered" evidence="11">
    <location>
        <begin position="411"/>
        <end position="492"/>
    </location>
</feature>
<protein>
    <submittedName>
        <fullName evidence="13">Homeobox protein HMX1like [Latimeria chalumnae]</fullName>
    </submittedName>
</protein>
<proteinExistence type="inferred from homology"/>
<evidence type="ECO:0000256" key="2">
    <source>
        <dbReference type="ARBA" id="ARBA00022473"/>
    </source>
</evidence>
<dbReference type="PROSITE" id="PS00027">
    <property type="entry name" value="HOMEOBOX_1"/>
    <property type="match status" value="1"/>
</dbReference>